<feature type="domain" description="HSF-type DNA-binding" evidence="7">
    <location>
        <begin position="474"/>
        <end position="612"/>
    </location>
</feature>
<dbReference type="SUPFAM" id="SSF46785">
    <property type="entry name" value="Winged helix' DNA-binding domain"/>
    <property type="match status" value="1"/>
</dbReference>
<dbReference type="InterPro" id="IPR000232">
    <property type="entry name" value="HSF_DNA-bd"/>
</dbReference>
<keyword evidence="4" id="KW-0539">Nucleus</keyword>
<dbReference type="Pfam" id="PF00447">
    <property type="entry name" value="HSF_DNA-bind"/>
    <property type="match status" value="1"/>
</dbReference>
<evidence type="ECO:0000313" key="9">
    <source>
        <dbReference type="Proteomes" id="UP001217754"/>
    </source>
</evidence>
<feature type="compositionally biased region" description="Low complexity" evidence="6">
    <location>
        <begin position="183"/>
        <end position="208"/>
    </location>
</feature>
<evidence type="ECO:0000256" key="1">
    <source>
        <dbReference type="ARBA" id="ARBA00004123"/>
    </source>
</evidence>
<feature type="region of interest" description="Disordered" evidence="6">
    <location>
        <begin position="110"/>
        <end position="142"/>
    </location>
</feature>
<dbReference type="AlphaFoldDB" id="A0AAF0F0F9"/>
<gene>
    <name evidence="8" type="ORF">MJAP1_001418</name>
</gene>
<dbReference type="GeneID" id="85225067"/>
<dbReference type="PRINTS" id="PR00056">
    <property type="entry name" value="HSFDOMAIN"/>
</dbReference>
<feature type="region of interest" description="Disordered" evidence="6">
    <location>
        <begin position="154"/>
        <end position="355"/>
    </location>
</feature>
<evidence type="ECO:0000256" key="2">
    <source>
        <dbReference type="ARBA" id="ARBA00006403"/>
    </source>
</evidence>
<evidence type="ECO:0000256" key="5">
    <source>
        <dbReference type="RuleBase" id="RU004020"/>
    </source>
</evidence>
<sequence length="625" mass="68201">MSSRLASQRPMPIPGMGAPDMEPNVSHSPIELPTPPDEVALGADSTRRHASGKDSAGVFYPLFARRSSFEKGMTSPLASLYRTPQWDHSASSTFRYAGFRPFGVSSFQMSAERRSGEQEEAVEDTDMSVDDVFSAGSQRDDRRVRVADMEAVDLQEPSPVLGPHYLDHEDSIPPLDASSAGGRAPVPVPSASGSLSSRRSSFRSIGSPAESAGLAMTPGPSSRRVPYSVPSRSPGPVGPLSHAYAMSMTPSNGASRARVPQWASSRSARRTPSRSVALSTSAPSQHAMFAFDDDETDEESGLPDDDATEDEGEPYERRRSYTVPSRSPSPPYSSEYGYEDDEAVTRARSRSRPREDARYAYAGMRAAPHGFPYARNTPLGQPTRPGIRAHTPYATSLPARVDRHARGLSTYEPGWPVEDSKQRAQVQMAAAALDRLSMAADSDEKRAEASELPRSIDESDEVAAIRDRLGGAANCSAFISKLWHLMINPDLYGKYIHWNEGGDTIILSNDPEVSAEFASEILPKLFKHGNNASFVRQLNLYGFQRVSSSRLLDAAELQAIAAKGLDRGERTPFDKAPTSYNTATELYGAHSSFAHPRFRRGQETWLASMKPRSSKKPKRIAEEGK</sequence>
<keyword evidence="3" id="KW-0238">DNA-binding</keyword>
<proteinExistence type="inferred from homology"/>
<dbReference type="RefSeq" id="XP_060121362.1">
    <property type="nucleotide sequence ID" value="XM_060265379.1"/>
</dbReference>
<dbReference type="GO" id="GO:0005634">
    <property type="term" value="C:nucleus"/>
    <property type="evidence" value="ECO:0007669"/>
    <property type="project" value="UniProtKB-SubCell"/>
</dbReference>
<dbReference type="PANTHER" id="PTHR10015:SF427">
    <property type="entry name" value="HEAT SHOCK FACTOR PROTEIN"/>
    <property type="match status" value="1"/>
</dbReference>
<organism evidence="8 9">
    <name type="scientific">Malassezia japonica</name>
    <dbReference type="NCBI Taxonomy" id="223818"/>
    <lineage>
        <taxon>Eukaryota</taxon>
        <taxon>Fungi</taxon>
        <taxon>Dikarya</taxon>
        <taxon>Basidiomycota</taxon>
        <taxon>Ustilaginomycotina</taxon>
        <taxon>Malasseziomycetes</taxon>
        <taxon>Malasseziales</taxon>
        <taxon>Malasseziaceae</taxon>
        <taxon>Malassezia</taxon>
    </lineage>
</organism>
<dbReference type="SMART" id="SM00415">
    <property type="entry name" value="HSF"/>
    <property type="match status" value="1"/>
</dbReference>
<feature type="compositionally biased region" description="Acidic residues" evidence="6">
    <location>
        <begin position="291"/>
        <end position="313"/>
    </location>
</feature>
<keyword evidence="9" id="KW-1185">Reference proteome</keyword>
<dbReference type="GO" id="GO:0043565">
    <property type="term" value="F:sequence-specific DNA binding"/>
    <property type="evidence" value="ECO:0007669"/>
    <property type="project" value="InterPro"/>
</dbReference>
<reference evidence="8" key="1">
    <citation type="submission" date="2023-03" db="EMBL/GenBank/DDBJ databases">
        <title>Mating type loci evolution in Malassezia.</title>
        <authorList>
            <person name="Coelho M.A."/>
        </authorList>
    </citation>
    <scope>NUCLEOTIDE SEQUENCE</scope>
    <source>
        <strain evidence="8">CBS 9431</strain>
    </source>
</reference>
<dbReference type="PANTHER" id="PTHR10015">
    <property type="entry name" value="HEAT SHOCK TRANSCRIPTION FACTOR"/>
    <property type="match status" value="1"/>
</dbReference>
<evidence type="ECO:0000256" key="4">
    <source>
        <dbReference type="ARBA" id="ARBA00023242"/>
    </source>
</evidence>
<accession>A0AAF0F0F9</accession>
<evidence type="ECO:0000259" key="7">
    <source>
        <dbReference type="SMART" id="SM00415"/>
    </source>
</evidence>
<feature type="compositionally biased region" description="Low complexity" evidence="6">
    <location>
        <begin position="218"/>
        <end position="239"/>
    </location>
</feature>
<feature type="region of interest" description="Disordered" evidence="6">
    <location>
        <begin position="604"/>
        <end position="625"/>
    </location>
</feature>
<comment type="subcellular location">
    <subcellularLocation>
        <location evidence="1">Nucleus</location>
    </subcellularLocation>
</comment>
<feature type="compositionally biased region" description="Low complexity" evidence="6">
    <location>
        <begin position="321"/>
        <end position="336"/>
    </location>
</feature>
<feature type="compositionally biased region" description="Acidic residues" evidence="6">
    <location>
        <begin position="118"/>
        <end position="129"/>
    </location>
</feature>
<dbReference type="InterPro" id="IPR036388">
    <property type="entry name" value="WH-like_DNA-bd_sf"/>
</dbReference>
<dbReference type="Gene3D" id="1.10.10.10">
    <property type="entry name" value="Winged helix-like DNA-binding domain superfamily/Winged helix DNA-binding domain"/>
    <property type="match status" value="1"/>
</dbReference>
<dbReference type="GO" id="GO:0003700">
    <property type="term" value="F:DNA-binding transcription factor activity"/>
    <property type="evidence" value="ECO:0007669"/>
    <property type="project" value="InterPro"/>
</dbReference>
<feature type="region of interest" description="Disordered" evidence="6">
    <location>
        <begin position="1"/>
        <end position="52"/>
    </location>
</feature>
<dbReference type="EMBL" id="CP119959">
    <property type="protein sequence ID" value="WFD38465.1"/>
    <property type="molecule type" value="Genomic_DNA"/>
</dbReference>
<dbReference type="InterPro" id="IPR036390">
    <property type="entry name" value="WH_DNA-bd_sf"/>
</dbReference>
<dbReference type="Proteomes" id="UP001217754">
    <property type="component" value="Chromosome 2"/>
</dbReference>
<comment type="similarity">
    <text evidence="2 5">Belongs to the HSF family.</text>
</comment>
<evidence type="ECO:0000256" key="6">
    <source>
        <dbReference type="SAM" id="MobiDB-lite"/>
    </source>
</evidence>
<evidence type="ECO:0000256" key="3">
    <source>
        <dbReference type="ARBA" id="ARBA00023125"/>
    </source>
</evidence>
<name>A0AAF0F0F9_9BASI</name>
<evidence type="ECO:0000313" key="8">
    <source>
        <dbReference type="EMBL" id="WFD38465.1"/>
    </source>
</evidence>
<protein>
    <recommendedName>
        <fullName evidence="7">HSF-type DNA-binding domain-containing protein</fullName>
    </recommendedName>
</protein>